<dbReference type="PANTHER" id="PTHR47074">
    <property type="entry name" value="BNAC02G40300D PROTEIN"/>
    <property type="match status" value="1"/>
</dbReference>
<accession>A0ABR0NHG3</accession>
<dbReference type="Proteomes" id="UP001358586">
    <property type="component" value="Chromosome 10"/>
</dbReference>
<evidence type="ECO:0000313" key="3">
    <source>
        <dbReference type="Proteomes" id="UP001358586"/>
    </source>
</evidence>
<dbReference type="Gene3D" id="3.30.420.10">
    <property type="entry name" value="Ribonuclease H-like superfamily/Ribonuclease H"/>
    <property type="match status" value="1"/>
</dbReference>
<dbReference type="InterPro" id="IPR052929">
    <property type="entry name" value="RNase_H-like_EbsB-rel"/>
</dbReference>
<dbReference type="InterPro" id="IPR002156">
    <property type="entry name" value="RNaseH_domain"/>
</dbReference>
<reference evidence="2 3" key="1">
    <citation type="submission" date="2023-03" db="EMBL/GenBank/DDBJ databases">
        <title>WGS of Gossypium arboreum.</title>
        <authorList>
            <person name="Yu D."/>
        </authorList>
    </citation>
    <scope>NUCLEOTIDE SEQUENCE [LARGE SCALE GENOMIC DNA]</scope>
    <source>
        <tissue evidence="2">Leaf</tissue>
    </source>
</reference>
<name>A0ABR0NHG3_GOSAR</name>
<dbReference type="InterPro" id="IPR044730">
    <property type="entry name" value="RNase_H-like_dom_plant"/>
</dbReference>
<dbReference type="PANTHER" id="PTHR47074:SF61">
    <property type="entry name" value="RNASE H TYPE-1 DOMAIN-CONTAINING PROTEIN"/>
    <property type="match status" value="1"/>
</dbReference>
<dbReference type="CDD" id="cd06222">
    <property type="entry name" value="RNase_H_like"/>
    <property type="match status" value="1"/>
</dbReference>
<comment type="caution">
    <text evidence="2">The sequence shown here is derived from an EMBL/GenBank/DDBJ whole genome shotgun (WGS) entry which is preliminary data.</text>
</comment>
<protein>
    <recommendedName>
        <fullName evidence="1">RNase H type-1 domain-containing protein</fullName>
    </recommendedName>
</protein>
<gene>
    <name evidence="2" type="ORF">PVK06_035671</name>
</gene>
<dbReference type="EMBL" id="JARKNE010000010">
    <property type="protein sequence ID" value="KAK5794445.1"/>
    <property type="molecule type" value="Genomic_DNA"/>
</dbReference>
<evidence type="ECO:0000313" key="2">
    <source>
        <dbReference type="EMBL" id="KAK5794445.1"/>
    </source>
</evidence>
<evidence type="ECO:0000259" key="1">
    <source>
        <dbReference type="Pfam" id="PF13456"/>
    </source>
</evidence>
<keyword evidence="3" id="KW-1185">Reference proteome</keyword>
<organism evidence="2 3">
    <name type="scientific">Gossypium arboreum</name>
    <name type="common">Tree cotton</name>
    <name type="synonym">Gossypium nanking</name>
    <dbReference type="NCBI Taxonomy" id="29729"/>
    <lineage>
        <taxon>Eukaryota</taxon>
        <taxon>Viridiplantae</taxon>
        <taxon>Streptophyta</taxon>
        <taxon>Embryophyta</taxon>
        <taxon>Tracheophyta</taxon>
        <taxon>Spermatophyta</taxon>
        <taxon>Magnoliopsida</taxon>
        <taxon>eudicotyledons</taxon>
        <taxon>Gunneridae</taxon>
        <taxon>Pentapetalae</taxon>
        <taxon>rosids</taxon>
        <taxon>malvids</taxon>
        <taxon>Malvales</taxon>
        <taxon>Malvaceae</taxon>
        <taxon>Malvoideae</taxon>
        <taxon>Gossypium</taxon>
    </lineage>
</organism>
<proteinExistence type="predicted"/>
<sequence length="116" mass="13335">MRIYLLFSQQKTLACIQSLMFGLDLGLLEAEIEGDALTVIRKLRDVSEDISETRAFIKDGKRLSRCFHTCQFQHVRRSANRVSHLLATESLKQGFQLCMRDGVPDFARDEVDKDRS</sequence>
<dbReference type="InterPro" id="IPR036397">
    <property type="entry name" value="RNaseH_sf"/>
</dbReference>
<dbReference type="Pfam" id="PF13456">
    <property type="entry name" value="RVT_3"/>
    <property type="match status" value="1"/>
</dbReference>
<feature type="domain" description="RNase H type-1" evidence="1">
    <location>
        <begin position="12"/>
        <end position="89"/>
    </location>
</feature>